<feature type="region of interest" description="Disordered" evidence="1">
    <location>
        <begin position="31"/>
        <end position="51"/>
    </location>
</feature>
<proteinExistence type="predicted"/>
<organism evidence="2 3">
    <name type="scientific">Actinopolyspora biskrensis</name>
    <dbReference type="NCBI Taxonomy" id="1470178"/>
    <lineage>
        <taxon>Bacteria</taxon>
        <taxon>Bacillati</taxon>
        <taxon>Actinomycetota</taxon>
        <taxon>Actinomycetes</taxon>
        <taxon>Actinopolysporales</taxon>
        <taxon>Actinopolysporaceae</taxon>
        <taxon>Actinopolyspora</taxon>
    </lineage>
</organism>
<name>A0A852YYF1_9ACTN</name>
<evidence type="ECO:0000313" key="2">
    <source>
        <dbReference type="EMBL" id="NYH78559.1"/>
    </source>
</evidence>
<dbReference type="Proteomes" id="UP000548304">
    <property type="component" value="Unassembled WGS sequence"/>
</dbReference>
<evidence type="ECO:0000256" key="1">
    <source>
        <dbReference type="SAM" id="MobiDB-lite"/>
    </source>
</evidence>
<comment type="caution">
    <text evidence="2">The sequence shown here is derived from an EMBL/GenBank/DDBJ whole genome shotgun (WGS) entry which is preliminary data.</text>
</comment>
<dbReference type="EMBL" id="JACBYW010000003">
    <property type="protein sequence ID" value="NYH78559.1"/>
    <property type="molecule type" value="Genomic_DNA"/>
</dbReference>
<reference evidence="2 3" key="1">
    <citation type="submission" date="2020-07" db="EMBL/GenBank/DDBJ databases">
        <title>Genomic Encyclopedia of Type Strains, Phase III (KMG-III): the genomes of soil and plant-associated and newly described type strains.</title>
        <authorList>
            <person name="Whitman W."/>
        </authorList>
    </citation>
    <scope>NUCLEOTIDE SEQUENCE [LARGE SCALE GENOMIC DNA]</scope>
    <source>
        <strain evidence="2 3">CECT 8576</strain>
    </source>
</reference>
<dbReference type="AlphaFoldDB" id="A0A852YYF1"/>
<keyword evidence="3" id="KW-1185">Reference proteome</keyword>
<evidence type="ECO:0000313" key="3">
    <source>
        <dbReference type="Proteomes" id="UP000548304"/>
    </source>
</evidence>
<gene>
    <name evidence="2" type="ORF">FHR84_001884</name>
</gene>
<sequence>MVRWAGQGTVFATERPWFLRYVVEANASVAAGPADRARSGSALGAGSGVQR</sequence>
<protein>
    <submittedName>
        <fullName evidence="2">Uncharacterized protein</fullName>
    </submittedName>
</protein>
<accession>A0A852YYF1</accession>